<organism evidence="1">
    <name type="scientific">Candidatus Kentrum sp. FW</name>
    <dbReference type="NCBI Taxonomy" id="2126338"/>
    <lineage>
        <taxon>Bacteria</taxon>
        <taxon>Pseudomonadati</taxon>
        <taxon>Pseudomonadota</taxon>
        <taxon>Gammaproteobacteria</taxon>
        <taxon>Candidatus Kentrum</taxon>
    </lineage>
</organism>
<reference evidence="1" key="1">
    <citation type="submission" date="2019-02" db="EMBL/GenBank/DDBJ databases">
        <authorList>
            <person name="Gruber-Vodicka R. H."/>
            <person name="Seah K. B. B."/>
        </authorList>
    </citation>
    <scope>NUCLEOTIDE SEQUENCE</scope>
    <source>
        <strain evidence="1">BECK_BZ106</strain>
    </source>
</reference>
<sequence>MEYEDLEKGKVYQVYLDDVAARDGYLRIVDESREDYLYPESCFVALELPRRAQDALSVNQTKYQAS</sequence>
<accession>A0A450SXI2</accession>
<dbReference type="EMBL" id="CAADFD010000043">
    <property type="protein sequence ID" value="VFJ58776.1"/>
    <property type="molecule type" value="Genomic_DNA"/>
</dbReference>
<proteinExistence type="predicted"/>
<protein>
    <submittedName>
        <fullName evidence="1">Uncharacterized protein</fullName>
    </submittedName>
</protein>
<evidence type="ECO:0000313" key="1">
    <source>
        <dbReference type="EMBL" id="VFJ58776.1"/>
    </source>
</evidence>
<dbReference type="AlphaFoldDB" id="A0A450SXI2"/>
<name>A0A450SXI2_9GAMM</name>
<gene>
    <name evidence="1" type="ORF">BECKFW1821B_GA0114236_104325</name>
</gene>